<evidence type="ECO:0000313" key="8">
    <source>
        <dbReference type="EMBL" id="OGI62543.1"/>
    </source>
</evidence>
<dbReference type="EMBL" id="MFTN01000026">
    <property type="protein sequence ID" value="OGI62543.1"/>
    <property type="molecule type" value="Genomic_DNA"/>
</dbReference>
<dbReference type="InterPro" id="IPR033942">
    <property type="entry name" value="IMPase"/>
</dbReference>
<feature type="binding site" evidence="6">
    <location>
        <position position="63"/>
    </location>
    <ligand>
        <name>Mg(2+)</name>
        <dbReference type="ChEBI" id="CHEBI:18420"/>
        <label>1</label>
        <note>catalytic</note>
    </ligand>
</feature>
<dbReference type="GO" id="GO:0046872">
    <property type="term" value="F:metal ion binding"/>
    <property type="evidence" value="ECO:0007669"/>
    <property type="project" value="UniProtKB-KW"/>
</dbReference>
<proteinExistence type="inferred from homology"/>
<dbReference type="GO" id="GO:0008934">
    <property type="term" value="F:inositol monophosphate 1-phosphatase activity"/>
    <property type="evidence" value="ECO:0007669"/>
    <property type="project" value="InterPro"/>
</dbReference>
<dbReference type="SUPFAM" id="SSF56655">
    <property type="entry name" value="Carbohydrate phosphatase"/>
    <property type="match status" value="1"/>
</dbReference>
<evidence type="ECO:0000313" key="9">
    <source>
        <dbReference type="Proteomes" id="UP000177602"/>
    </source>
</evidence>
<feature type="binding site" evidence="6">
    <location>
        <position position="206"/>
    </location>
    <ligand>
        <name>Mg(2+)</name>
        <dbReference type="ChEBI" id="CHEBI:18420"/>
        <label>1</label>
        <note>catalytic</note>
    </ligand>
</feature>
<evidence type="ECO:0000256" key="7">
    <source>
        <dbReference type="RuleBase" id="RU364068"/>
    </source>
</evidence>
<evidence type="ECO:0000256" key="2">
    <source>
        <dbReference type="ARBA" id="ARBA00001946"/>
    </source>
</evidence>
<name>A0A1F6UYW5_9BACT</name>
<keyword evidence="4 7" id="KW-0378">Hydrolase</keyword>
<evidence type="ECO:0000256" key="3">
    <source>
        <dbReference type="ARBA" id="ARBA00022723"/>
    </source>
</evidence>
<evidence type="ECO:0000256" key="1">
    <source>
        <dbReference type="ARBA" id="ARBA00001033"/>
    </source>
</evidence>
<dbReference type="PANTHER" id="PTHR20854:SF4">
    <property type="entry name" value="INOSITOL-1-MONOPHOSPHATASE-RELATED"/>
    <property type="match status" value="1"/>
</dbReference>
<evidence type="ECO:0000256" key="4">
    <source>
        <dbReference type="ARBA" id="ARBA00022801"/>
    </source>
</evidence>
<dbReference type="InterPro" id="IPR020583">
    <property type="entry name" value="Inositol_monoP_metal-BS"/>
</dbReference>
<dbReference type="STRING" id="1801737.A2818_02300"/>
<keyword evidence="5 6" id="KW-0460">Magnesium</keyword>
<dbReference type="AlphaFoldDB" id="A0A1F6UYW5"/>
<comment type="cofactor">
    <cofactor evidence="2 6 7">
        <name>Mg(2+)</name>
        <dbReference type="ChEBI" id="CHEBI:18420"/>
    </cofactor>
</comment>
<dbReference type="GO" id="GO:0007165">
    <property type="term" value="P:signal transduction"/>
    <property type="evidence" value="ECO:0007669"/>
    <property type="project" value="TreeGrafter"/>
</dbReference>
<accession>A0A1F6UYW5</accession>
<keyword evidence="3 6" id="KW-0479">Metal-binding</keyword>
<comment type="catalytic activity">
    <reaction evidence="1 7">
        <text>a myo-inositol phosphate + H2O = myo-inositol + phosphate</text>
        <dbReference type="Rhea" id="RHEA:24056"/>
        <dbReference type="ChEBI" id="CHEBI:15377"/>
        <dbReference type="ChEBI" id="CHEBI:17268"/>
        <dbReference type="ChEBI" id="CHEBI:43474"/>
        <dbReference type="ChEBI" id="CHEBI:84139"/>
        <dbReference type="EC" id="3.1.3.25"/>
    </reaction>
</comment>
<feature type="binding site" evidence="6">
    <location>
        <position position="79"/>
    </location>
    <ligand>
        <name>Mg(2+)</name>
        <dbReference type="ChEBI" id="CHEBI:18420"/>
        <label>1</label>
        <note>catalytic</note>
    </ligand>
</feature>
<dbReference type="Pfam" id="PF00459">
    <property type="entry name" value="Inositol_P"/>
    <property type="match status" value="1"/>
</dbReference>
<dbReference type="PROSITE" id="PS00629">
    <property type="entry name" value="IMP_1"/>
    <property type="match status" value="1"/>
</dbReference>
<comment type="caution">
    <text evidence="8">The sequence shown here is derived from an EMBL/GenBank/DDBJ whole genome shotgun (WGS) entry which is preliminary data.</text>
</comment>
<dbReference type="Proteomes" id="UP000177602">
    <property type="component" value="Unassembled WGS sequence"/>
</dbReference>
<dbReference type="PANTHER" id="PTHR20854">
    <property type="entry name" value="INOSITOL MONOPHOSPHATASE"/>
    <property type="match status" value="1"/>
</dbReference>
<protein>
    <recommendedName>
        <fullName evidence="7">Inositol-1-monophosphatase</fullName>
        <ecNumber evidence="7">3.1.3.25</ecNumber>
    </recommendedName>
</protein>
<feature type="binding site" evidence="6">
    <location>
        <position position="82"/>
    </location>
    <ligand>
        <name>Mg(2+)</name>
        <dbReference type="ChEBI" id="CHEBI:18420"/>
        <label>1</label>
        <note>catalytic</note>
    </ligand>
</feature>
<dbReference type="GO" id="GO:0006020">
    <property type="term" value="P:inositol metabolic process"/>
    <property type="evidence" value="ECO:0007669"/>
    <property type="project" value="TreeGrafter"/>
</dbReference>
<dbReference type="CDD" id="cd01639">
    <property type="entry name" value="IMPase"/>
    <property type="match status" value="1"/>
</dbReference>
<reference evidence="8 9" key="1">
    <citation type="journal article" date="2016" name="Nat. Commun.">
        <title>Thousands of microbial genomes shed light on interconnected biogeochemical processes in an aquifer system.</title>
        <authorList>
            <person name="Anantharaman K."/>
            <person name="Brown C.T."/>
            <person name="Hug L.A."/>
            <person name="Sharon I."/>
            <person name="Castelle C.J."/>
            <person name="Probst A.J."/>
            <person name="Thomas B.C."/>
            <person name="Singh A."/>
            <person name="Wilkins M.J."/>
            <person name="Karaoz U."/>
            <person name="Brodie E.L."/>
            <person name="Williams K.H."/>
            <person name="Hubbard S.S."/>
            <person name="Banfield J.F."/>
        </authorList>
    </citation>
    <scope>NUCLEOTIDE SEQUENCE [LARGE SCALE GENOMIC DNA]</scope>
</reference>
<sequence>MEKFIQQITKKAGHAILKKFGKIGVKYTKEHINDVVTEADLAANRIIINAIKKQYPNHGIISEESGEYQKDAEYVWIIDPLDGTINFANHIPFFAVMIGLAQKGEMELGAIYNPCTQEFIFAKKRKGAFLNGKRVFCSKRKNWEDSLGIVGSMLSKVNNKIINRILESTSRGTCRIYAYGSIGISALFLANGRRDWITLKRGLLWDCAAPALILKEAGCKVTNFKGQPWTTNDREIVIANKFLHKKFLKIINSK</sequence>
<dbReference type="Gene3D" id="3.40.190.80">
    <property type="match status" value="1"/>
</dbReference>
<dbReference type="PRINTS" id="PR00377">
    <property type="entry name" value="IMPHPHTASES"/>
</dbReference>
<dbReference type="Gene3D" id="3.30.540.10">
    <property type="entry name" value="Fructose-1,6-Bisphosphatase, subunit A, domain 1"/>
    <property type="match status" value="1"/>
</dbReference>
<dbReference type="EC" id="3.1.3.25" evidence="7"/>
<evidence type="ECO:0000256" key="5">
    <source>
        <dbReference type="ARBA" id="ARBA00022842"/>
    </source>
</evidence>
<dbReference type="FunFam" id="3.30.540.10:FF:000003">
    <property type="entry name" value="Inositol-1-monophosphatase"/>
    <property type="match status" value="1"/>
</dbReference>
<dbReference type="InterPro" id="IPR000760">
    <property type="entry name" value="Inositol_monophosphatase-like"/>
</dbReference>
<gene>
    <name evidence="8" type="ORF">A2818_02300</name>
</gene>
<comment type="similarity">
    <text evidence="7">Belongs to the inositol monophosphatase superfamily.</text>
</comment>
<feature type="binding site" evidence="6">
    <location>
        <position position="81"/>
    </location>
    <ligand>
        <name>Mg(2+)</name>
        <dbReference type="ChEBI" id="CHEBI:18420"/>
        <label>1</label>
        <note>catalytic</note>
    </ligand>
</feature>
<evidence type="ECO:0000256" key="6">
    <source>
        <dbReference type="PIRSR" id="PIRSR600760-2"/>
    </source>
</evidence>
<organism evidence="8 9">
    <name type="scientific">Candidatus Nomurabacteria bacterium RIFCSPHIGHO2_01_FULL_40_12</name>
    <dbReference type="NCBI Taxonomy" id="1801737"/>
    <lineage>
        <taxon>Bacteria</taxon>
        <taxon>Candidatus Nomuraibacteriota</taxon>
    </lineage>
</organism>